<name>K7SMW7_9VIRU</name>
<protein>
    <submittedName>
        <fullName evidence="6">Capsid</fullName>
    </submittedName>
</protein>
<organism evidence="6">
    <name type="scientific">Avastrovirus 2</name>
    <dbReference type="NCBI Taxonomy" id="1239438"/>
    <lineage>
        <taxon>Viruses</taxon>
        <taxon>Riboviria</taxon>
        <taxon>Orthornavirae</taxon>
        <taxon>Pisuviricota</taxon>
        <taxon>Stelpaviricetes</taxon>
        <taxon>Stellavirales</taxon>
        <taxon>Astroviridae</taxon>
        <taxon>Avastrovirus</taxon>
        <taxon>Avastrovirus galli</taxon>
    </lineage>
</organism>
<dbReference type="GO" id="GO:0019028">
    <property type="term" value="C:viral capsid"/>
    <property type="evidence" value="ECO:0007669"/>
    <property type="project" value="UniProtKB-KW"/>
</dbReference>
<feature type="compositionally biased region" description="Basic residues" evidence="4">
    <location>
        <begin position="17"/>
        <end position="35"/>
    </location>
</feature>
<dbReference type="Pfam" id="PF03115">
    <property type="entry name" value="Astro_capsid_N"/>
    <property type="match status" value="1"/>
</dbReference>
<evidence type="ECO:0000256" key="3">
    <source>
        <dbReference type="ARBA" id="ARBA00022844"/>
    </source>
</evidence>
<sequence>MAGGAAAPSGAKPKQQQPKKAKPKQKQKTRAKVTKPVKQEVKKLDRQVKALKKKTDGPKVNDVMKTTVTIGTLSGQTGAGLNRQLRVPFNPLLMKSSEGLSSTPLSIRASCYELWKLLHVELVATPLSGYSNVVGSVGFMALTLNGLEANVDSIDSIKARRHVQMALGRPAKMRLTSRELAGPREGWWLVDTSQSPADSYGPAIDLLLAYKTENLLNTTTAGQTATFTGTLWQIEVRVVYAFSTYNPKPGLQNLVAQTLSTGKQVTVTTSLEDGSIIMTTTDQQLLALLTPRAEGDHKKGKSQTVWAIAGAAVDAAASVLGPWGWLLKGGFWLVRKIFGGSALRNAAAQYQIYPSIEAAMSDQPIYGEPGQSDTVNLPIVHISEVMNPNPESNQLSGPSVRSTPLPTQTLLPLPQLELPSPLPANYVFSGGNYTPIQDWTGSTLYLTGVPFYARKTGDSQLFGVNNNNMTRVNCTTLEVYDFTDTGVFFSAGSNLSQGVIHTGKTMLQALSSGYTQPWLYASAANTEWALPTWAGYPTPGEGDLFLQMQNTTDTDTHTTAVYVYFLVAYRSQQKLIAFWNNGTGEQTPPKSLMCLYNVDAGRSPVLPLQFRILRLLPEGQAFHQEPSHSDDDDDISLADSCFVDEAGGVDPLTLELERQQLLQRLRDLDLQRFHTG</sequence>
<keyword evidence="2" id="KW-0167">Capsid protein</keyword>
<evidence type="ECO:0000256" key="2">
    <source>
        <dbReference type="ARBA" id="ARBA00022561"/>
    </source>
</evidence>
<evidence type="ECO:0000256" key="1">
    <source>
        <dbReference type="ARBA" id="ARBA00004328"/>
    </source>
</evidence>
<dbReference type="InterPro" id="IPR004337">
    <property type="entry name" value="Astro_capsid_N"/>
</dbReference>
<gene>
    <name evidence="6" type="primary">ORF2</name>
</gene>
<reference evidence="6" key="1">
    <citation type="journal article" date="2012" name="J. Virol.">
        <title>A novel group of avian astroviruses in wild aquatic birds.</title>
        <authorList>
            <person name="Chu D.K."/>
            <person name="Leung C.Y."/>
            <person name="Perera H.K."/>
            <person name="Ng E.M."/>
            <person name="Gilbert M."/>
            <person name="Joyner P.H."/>
            <person name="Grioni A."/>
            <person name="Ades G."/>
            <person name="Guan Y."/>
            <person name="Peiris J.S."/>
            <person name="Poon L.L."/>
        </authorList>
    </citation>
    <scope>NUCLEOTIDE SEQUENCE</scope>
    <source>
        <strain evidence="6">KG703</strain>
    </source>
</reference>
<dbReference type="EMBL" id="JX985648">
    <property type="protein sequence ID" value="AFW05402.1"/>
    <property type="molecule type" value="Genomic_RNA"/>
</dbReference>
<feature type="compositionally biased region" description="Low complexity" evidence="4">
    <location>
        <begin position="1"/>
        <end position="16"/>
    </location>
</feature>
<keyword evidence="3" id="KW-0946">Virion</keyword>
<feature type="domain" description="Astrovirus capsid protein inner core" evidence="5">
    <location>
        <begin position="25"/>
        <end position="245"/>
    </location>
</feature>
<accession>K7SMW7</accession>
<reference evidence="6" key="2">
    <citation type="submission" date="2012-10" db="EMBL/GenBank/DDBJ databases">
        <authorList>
            <person name="Bineesh K.K."/>
            <person name="Akhilesh K.V."/>
            <person name="Abdussamad E.M."/>
            <person name="Pillai N.G.K."/>
            <person name="Gopalakrishnan A."/>
            <person name="Basheer V.S."/>
            <person name="Jena J.K."/>
        </authorList>
    </citation>
    <scope>NUCLEOTIDE SEQUENCE</scope>
    <source>
        <strain evidence="6">KG703</strain>
    </source>
</reference>
<proteinExistence type="predicted"/>
<evidence type="ECO:0000313" key="6">
    <source>
        <dbReference type="EMBL" id="AFW05402.1"/>
    </source>
</evidence>
<dbReference type="InterPro" id="IPR029053">
    <property type="entry name" value="Viral_coat"/>
</dbReference>
<feature type="region of interest" description="Disordered" evidence="4">
    <location>
        <begin position="1"/>
        <end position="41"/>
    </location>
</feature>
<evidence type="ECO:0000259" key="5">
    <source>
        <dbReference type="Pfam" id="PF03115"/>
    </source>
</evidence>
<evidence type="ECO:0000256" key="4">
    <source>
        <dbReference type="SAM" id="MobiDB-lite"/>
    </source>
</evidence>
<comment type="subcellular location">
    <subcellularLocation>
        <location evidence="1">Virion</location>
    </subcellularLocation>
</comment>
<dbReference type="Gene3D" id="2.60.120.20">
    <property type="match status" value="1"/>
</dbReference>